<feature type="transmembrane region" description="Helical" evidence="8">
    <location>
        <begin position="20"/>
        <end position="41"/>
    </location>
</feature>
<evidence type="ECO:0000256" key="3">
    <source>
        <dbReference type="ARBA" id="ARBA00022692"/>
    </source>
</evidence>
<keyword evidence="6" id="KW-0813">Transport</keyword>
<dbReference type="GO" id="GO:0043190">
    <property type="term" value="C:ATP-binding cassette (ABC) transporter complex"/>
    <property type="evidence" value="ECO:0007669"/>
    <property type="project" value="InterPro"/>
</dbReference>
<dbReference type="Pfam" id="PF00950">
    <property type="entry name" value="ABC-3"/>
    <property type="match status" value="1"/>
</dbReference>
<dbReference type="Proteomes" id="UP000004705">
    <property type="component" value="Chromosome"/>
</dbReference>
<protein>
    <submittedName>
        <fullName evidence="9">ABC-type Mn2+/Zn2+ transport system, permease component</fullName>
    </submittedName>
</protein>
<sequence length="304" mass="30515">MDKLFDLDLTLELLGFDFVQTALLAAAVLGLVAGALGPLIVMRRMSFAVHGTAELAFTGAAAALLLGVGVGYGALAGAVVAALLLGLLGGRESDRDSVIGVILAFGLGLGVLLLWFYPGRASNKFGILVGQIVAIEPTDVTVLLIAAVVVLVVLAVVYRPLLFMSVDPAVATARGVPGGWLAPLFAVLIGVATALGVQIVGALLVVALMVTPAAAAARVTASPLRATILAVVFAELAALGGIVLSLAPGAPVSFFVTAISFAIYLVCRVVEYVRGRAAGVNGGSSGEALSAASPEPGAPRPGTR</sequence>
<dbReference type="PANTHER" id="PTHR30477">
    <property type="entry name" value="ABC-TRANSPORTER METAL-BINDING PROTEIN"/>
    <property type="match status" value="1"/>
</dbReference>
<keyword evidence="4 8" id="KW-1133">Transmembrane helix</keyword>
<evidence type="ECO:0000256" key="4">
    <source>
        <dbReference type="ARBA" id="ARBA00022989"/>
    </source>
</evidence>
<dbReference type="OrthoDB" id="2375762at2"/>
<evidence type="ECO:0000256" key="7">
    <source>
        <dbReference type="SAM" id="MobiDB-lite"/>
    </source>
</evidence>
<keyword evidence="5 8" id="KW-0472">Membrane</keyword>
<dbReference type="InterPro" id="IPR001626">
    <property type="entry name" value="ABC_TroCD"/>
</dbReference>
<name>H8G5L7_9PSEU</name>
<feature type="transmembrane region" description="Helical" evidence="8">
    <location>
        <begin position="181"/>
        <end position="214"/>
    </location>
</feature>
<comment type="subcellular location">
    <subcellularLocation>
        <location evidence="6">Cell membrane</location>
        <topology evidence="6">Multi-pass membrane protein</topology>
    </subcellularLocation>
    <subcellularLocation>
        <location evidence="1">Membrane</location>
        <topology evidence="1">Multi-pass membrane protein</topology>
    </subcellularLocation>
</comment>
<gene>
    <name evidence="9" type="ORF">SacazDRAFT_02299</name>
</gene>
<dbReference type="GO" id="GO:0055085">
    <property type="term" value="P:transmembrane transport"/>
    <property type="evidence" value="ECO:0007669"/>
    <property type="project" value="InterPro"/>
</dbReference>
<keyword evidence="3 6" id="KW-0812">Transmembrane</keyword>
<comment type="similarity">
    <text evidence="2 6">Belongs to the ABC-3 integral membrane protein family.</text>
</comment>
<dbReference type="InterPro" id="IPR037294">
    <property type="entry name" value="ABC_BtuC-like"/>
</dbReference>
<feature type="transmembrane region" description="Helical" evidence="8">
    <location>
        <begin position="97"/>
        <end position="117"/>
    </location>
</feature>
<dbReference type="HOGENOM" id="CLU_028808_1_0_11"/>
<dbReference type="AlphaFoldDB" id="H8G5L7"/>
<proteinExistence type="inferred from homology"/>
<dbReference type="RefSeq" id="WP_005441631.1">
    <property type="nucleotide sequence ID" value="NZ_CM001466.1"/>
</dbReference>
<evidence type="ECO:0000256" key="5">
    <source>
        <dbReference type="ARBA" id="ARBA00023136"/>
    </source>
</evidence>
<reference evidence="9 10" key="1">
    <citation type="journal article" date="2012" name="Stand. Genomic Sci.">
        <title>Genome sequence of the soil bacterium Saccharomonospora azurea type strain (NA-128(T)).</title>
        <authorList>
            <person name="Klenk H.P."/>
            <person name="Held B."/>
            <person name="Lucas S."/>
            <person name="Lapidus A."/>
            <person name="Copeland A."/>
            <person name="Hammon N."/>
            <person name="Pitluck S."/>
            <person name="Goodwin L.A."/>
            <person name="Han C."/>
            <person name="Tapia R."/>
            <person name="Brambilla E.M."/>
            <person name="Potter G."/>
            <person name="Land M."/>
            <person name="Ivanova N."/>
            <person name="Rohde M."/>
            <person name="Goker M."/>
            <person name="Detter J.C."/>
            <person name="Kyrpides N.C."/>
            <person name="Woyke T."/>
        </authorList>
    </citation>
    <scope>NUCLEOTIDE SEQUENCE [LARGE SCALE GENOMIC DNA]</scope>
    <source>
        <strain evidence="9 10">NA-128</strain>
    </source>
</reference>
<dbReference type="SUPFAM" id="SSF81345">
    <property type="entry name" value="ABC transporter involved in vitamin B12 uptake, BtuC"/>
    <property type="match status" value="1"/>
</dbReference>
<feature type="region of interest" description="Disordered" evidence="7">
    <location>
        <begin position="282"/>
        <end position="304"/>
    </location>
</feature>
<organism evidence="9 10">
    <name type="scientific">Saccharomonospora azurea NA-128</name>
    <dbReference type="NCBI Taxonomy" id="882081"/>
    <lineage>
        <taxon>Bacteria</taxon>
        <taxon>Bacillati</taxon>
        <taxon>Actinomycetota</taxon>
        <taxon>Actinomycetes</taxon>
        <taxon>Pseudonocardiales</taxon>
        <taxon>Pseudonocardiaceae</taxon>
        <taxon>Saccharomonospora</taxon>
    </lineage>
</organism>
<dbReference type="PANTHER" id="PTHR30477:SF0">
    <property type="entry name" value="METAL TRANSPORT SYSTEM MEMBRANE PROTEIN TM_0125-RELATED"/>
    <property type="match status" value="1"/>
</dbReference>
<evidence type="ECO:0000256" key="2">
    <source>
        <dbReference type="ARBA" id="ARBA00008034"/>
    </source>
</evidence>
<evidence type="ECO:0000313" key="10">
    <source>
        <dbReference type="Proteomes" id="UP000004705"/>
    </source>
</evidence>
<evidence type="ECO:0000313" key="9">
    <source>
        <dbReference type="EMBL" id="EHY89208.1"/>
    </source>
</evidence>
<evidence type="ECO:0000256" key="6">
    <source>
        <dbReference type="RuleBase" id="RU003943"/>
    </source>
</evidence>
<feature type="transmembrane region" description="Helical" evidence="8">
    <location>
        <begin position="138"/>
        <end position="161"/>
    </location>
</feature>
<evidence type="ECO:0000256" key="8">
    <source>
        <dbReference type="SAM" id="Phobius"/>
    </source>
</evidence>
<dbReference type="Gene3D" id="1.10.3470.10">
    <property type="entry name" value="ABC transporter involved in vitamin B12 uptake, BtuC"/>
    <property type="match status" value="1"/>
</dbReference>
<feature type="transmembrane region" description="Helical" evidence="8">
    <location>
        <begin position="226"/>
        <end position="246"/>
    </location>
</feature>
<evidence type="ECO:0000256" key="1">
    <source>
        <dbReference type="ARBA" id="ARBA00004141"/>
    </source>
</evidence>
<accession>H8G5L7</accession>
<dbReference type="EMBL" id="CM001466">
    <property type="protein sequence ID" value="EHY89208.1"/>
    <property type="molecule type" value="Genomic_DNA"/>
</dbReference>
<feature type="transmembrane region" description="Helical" evidence="8">
    <location>
        <begin position="62"/>
        <end position="85"/>
    </location>
</feature>
<keyword evidence="10" id="KW-1185">Reference proteome</keyword>
<feature type="transmembrane region" description="Helical" evidence="8">
    <location>
        <begin position="252"/>
        <end position="270"/>
    </location>
</feature>